<comment type="caution">
    <text evidence="3">The sequence shown here is derived from an EMBL/GenBank/DDBJ whole genome shotgun (WGS) entry which is preliminary data.</text>
</comment>
<feature type="domain" description="DUF676" evidence="2">
    <location>
        <begin position="312"/>
        <end position="373"/>
    </location>
</feature>
<dbReference type="Pfam" id="PF05057">
    <property type="entry name" value="DUF676"/>
    <property type="match status" value="1"/>
</dbReference>
<organism evidence="3 4">
    <name type="scientific">Aspergillus novofumigatus (strain IBT 16806)</name>
    <dbReference type="NCBI Taxonomy" id="1392255"/>
    <lineage>
        <taxon>Eukaryota</taxon>
        <taxon>Fungi</taxon>
        <taxon>Dikarya</taxon>
        <taxon>Ascomycota</taxon>
        <taxon>Pezizomycotina</taxon>
        <taxon>Eurotiomycetes</taxon>
        <taxon>Eurotiomycetidae</taxon>
        <taxon>Eurotiales</taxon>
        <taxon>Aspergillaceae</taxon>
        <taxon>Aspergillus</taxon>
        <taxon>Aspergillus subgen. Fumigati</taxon>
    </lineage>
</organism>
<dbReference type="InterPro" id="IPR007751">
    <property type="entry name" value="DUF676_lipase-like"/>
</dbReference>
<dbReference type="STRING" id="1392255.A0A2I1CKT0"/>
<accession>A0A2I1CKT0</accession>
<evidence type="ECO:0000313" key="4">
    <source>
        <dbReference type="Proteomes" id="UP000234474"/>
    </source>
</evidence>
<gene>
    <name evidence="3" type="ORF">P174DRAFT_499932</name>
</gene>
<dbReference type="RefSeq" id="XP_024686823.1">
    <property type="nucleotide sequence ID" value="XM_024830939.1"/>
</dbReference>
<evidence type="ECO:0000313" key="3">
    <source>
        <dbReference type="EMBL" id="PKX98228.1"/>
    </source>
</evidence>
<dbReference type="OrthoDB" id="3800761at2759"/>
<dbReference type="Proteomes" id="UP000234474">
    <property type="component" value="Unassembled WGS sequence"/>
</dbReference>
<protein>
    <recommendedName>
        <fullName evidence="2">DUF676 domain-containing protein</fullName>
    </recommendedName>
</protein>
<feature type="compositionally biased region" description="Polar residues" evidence="1">
    <location>
        <begin position="241"/>
        <end position="252"/>
    </location>
</feature>
<dbReference type="VEuPathDB" id="FungiDB:P174DRAFT_499932"/>
<feature type="region of interest" description="Disordered" evidence="1">
    <location>
        <begin position="241"/>
        <end position="285"/>
    </location>
</feature>
<evidence type="ECO:0000259" key="2">
    <source>
        <dbReference type="Pfam" id="PF05057"/>
    </source>
</evidence>
<evidence type="ECO:0000256" key="1">
    <source>
        <dbReference type="SAM" id="MobiDB-lite"/>
    </source>
</evidence>
<dbReference type="AlphaFoldDB" id="A0A2I1CKT0"/>
<reference evidence="4" key="1">
    <citation type="journal article" date="2018" name="Proc. Natl. Acad. Sci. U.S.A.">
        <title>Linking secondary metabolites to gene clusters through genome sequencing of six diverse Aspergillus species.</title>
        <authorList>
            <person name="Kaerboelling I."/>
            <person name="Vesth T.C."/>
            <person name="Frisvad J.C."/>
            <person name="Nybo J.L."/>
            <person name="Theobald S."/>
            <person name="Kuo A."/>
            <person name="Bowyer P."/>
            <person name="Matsuda Y."/>
            <person name="Mondo S."/>
            <person name="Lyhne E.K."/>
            <person name="Kogle M.E."/>
            <person name="Clum A."/>
            <person name="Lipzen A."/>
            <person name="Salamov A."/>
            <person name="Ngan C.Y."/>
            <person name="Daum C."/>
            <person name="Chiniquy J."/>
            <person name="Barry K."/>
            <person name="LaButti K."/>
            <person name="Haridas S."/>
            <person name="Simmons B.A."/>
            <person name="Magnuson J.K."/>
            <person name="Mortensen U.H."/>
            <person name="Larsen T.O."/>
            <person name="Grigoriev I.V."/>
            <person name="Baker S.E."/>
            <person name="Andersen M.R."/>
        </authorList>
    </citation>
    <scope>NUCLEOTIDE SEQUENCE [LARGE SCALE GENOMIC DNA]</scope>
    <source>
        <strain evidence="4">IBT 16806</strain>
    </source>
</reference>
<keyword evidence="4" id="KW-1185">Reference proteome</keyword>
<name>A0A2I1CKT0_ASPN1</name>
<sequence length="451" mass="50378">MPPPSSPMVHANPALSASISGASSNKSSAFSDTTKLRVKKIHGDTCWACGNESPHICHVVAQEDRQAPLWSELGLIDFPINSYLNAVPLCLTCHSQFDCSIDPGLVLMPLDLDFFIKFEIMDRDRCKKAAEEGFPSRRMAPTFEDYKQHQVEQGIITADAIGGKYLPIFLKSYLHVGLLDFDITEALSKPRDWHGAPMASIRRCIHALGSPRLGMRNPAAYHKLQRLYELYFCNNDNSSPLSNTLSDHPTQSGKKRQYGDSTGEPHSKRHQGPQADSGSSSRETTFCPTLQREVRAYWTLGPDVSAEEAGGSEGARTLSTSGRQMFMVDEFQDTGRPLLSVLADPNSIFIKALAKFRNCSVYANIVNDCLTAFFMTALLTTNPFQDLENMDINYVNGYAPVVINPDNYFCLRENESCPYSFLKFTLFLLTEFILKPSFRMSITKSNFILLF</sequence>
<dbReference type="EMBL" id="MSZS01000001">
    <property type="protein sequence ID" value="PKX98228.1"/>
    <property type="molecule type" value="Genomic_DNA"/>
</dbReference>
<dbReference type="GeneID" id="36538276"/>
<dbReference type="OMA" id="NESPHIC"/>
<proteinExistence type="predicted"/>
<feature type="compositionally biased region" description="Polar residues" evidence="1">
    <location>
        <begin position="274"/>
        <end position="285"/>
    </location>
</feature>